<protein>
    <submittedName>
        <fullName evidence="2">Uncharacterized protein</fullName>
    </submittedName>
</protein>
<feature type="transmembrane region" description="Helical" evidence="1">
    <location>
        <begin position="41"/>
        <end position="60"/>
    </location>
</feature>
<accession>A0A1F5KA42</accession>
<dbReference type="Proteomes" id="UP000176527">
    <property type="component" value="Unassembled WGS sequence"/>
</dbReference>
<organism evidence="2 3">
    <name type="scientific">Candidatus Daviesbacteria bacterium RIFCSPHIGHO2_12_FULL_37_11</name>
    <dbReference type="NCBI Taxonomy" id="1797777"/>
    <lineage>
        <taxon>Bacteria</taxon>
        <taxon>Candidatus Daviesiibacteriota</taxon>
    </lineage>
</organism>
<sequence>MESFFTKSWLRVLSGLFTNLAAGSFALVVITPNFIGIDNFTTLLTLTSDIVLGIVFITIAERLDKGVSYERDFS</sequence>
<dbReference type="EMBL" id="MFDE01000042">
    <property type="protein sequence ID" value="OGE37471.1"/>
    <property type="molecule type" value="Genomic_DNA"/>
</dbReference>
<gene>
    <name evidence="2" type="ORF">A3F00_01230</name>
</gene>
<evidence type="ECO:0000313" key="2">
    <source>
        <dbReference type="EMBL" id="OGE37471.1"/>
    </source>
</evidence>
<name>A0A1F5KA42_9BACT</name>
<proteinExistence type="predicted"/>
<comment type="caution">
    <text evidence="2">The sequence shown here is derived from an EMBL/GenBank/DDBJ whole genome shotgun (WGS) entry which is preliminary data.</text>
</comment>
<feature type="transmembrane region" description="Helical" evidence="1">
    <location>
        <begin position="12"/>
        <end position="35"/>
    </location>
</feature>
<dbReference type="AlphaFoldDB" id="A0A1F5KA42"/>
<keyword evidence="1" id="KW-0472">Membrane</keyword>
<evidence type="ECO:0000256" key="1">
    <source>
        <dbReference type="SAM" id="Phobius"/>
    </source>
</evidence>
<reference evidence="2 3" key="1">
    <citation type="journal article" date="2016" name="Nat. Commun.">
        <title>Thousands of microbial genomes shed light on interconnected biogeochemical processes in an aquifer system.</title>
        <authorList>
            <person name="Anantharaman K."/>
            <person name="Brown C.T."/>
            <person name="Hug L.A."/>
            <person name="Sharon I."/>
            <person name="Castelle C.J."/>
            <person name="Probst A.J."/>
            <person name="Thomas B.C."/>
            <person name="Singh A."/>
            <person name="Wilkins M.J."/>
            <person name="Karaoz U."/>
            <person name="Brodie E.L."/>
            <person name="Williams K.H."/>
            <person name="Hubbard S.S."/>
            <person name="Banfield J.F."/>
        </authorList>
    </citation>
    <scope>NUCLEOTIDE SEQUENCE [LARGE SCALE GENOMIC DNA]</scope>
</reference>
<keyword evidence="1" id="KW-1133">Transmembrane helix</keyword>
<evidence type="ECO:0000313" key="3">
    <source>
        <dbReference type="Proteomes" id="UP000176527"/>
    </source>
</evidence>
<keyword evidence="1" id="KW-0812">Transmembrane</keyword>